<dbReference type="AlphaFoldDB" id="A0A6A5ZH22"/>
<name>A0A6A5ZH22_9PLEO</name>
<dbReference type="EMBL" id="ML977316">
    <property type="protein sequence ID" value="KAF2118762.1"/>
    <property type="molecule type" value="Genomic_DNA"/>
</dbReference>
<sequence>MSPPAASKPQQIFIPSTPTPTARHPTEAHASIERPQSYSAHSGVYTNRDSYASGAAMLSYSTKSPSRDSSSTINSSGTQIHHRRISQSIPSSLRRSTDPSAGGEGLHSLRDRFNEDTKQPSENMEARISDLSVGPKGVPVRTSMVMQKGYEQGQYITVLGQTSIDTREACSATEEKGFWKKMFGWG</sequence>
<proteinExistence type="predicted"/>
<feature type="compositionally biased region" description="Low complexity" evidence="1">
    <location>
        <begin position="59"/>
        <end position="71"/>
    </location>
</feature>
<evidence type="ECO:0000256" key="1">
    <source>
        <dbReference type="SAM" id="MobiDB-lite"/>
    </source>
</evidence>
<feature type="compositionally biased region" description="Polar residues" evidence="1">
    <location>
        <begin position="34"/>
        <end position="46"/>
    </location>
</feature>
<keyword evidence="3" id="KW-1185">Reference proteome</keyword>
<organism evidence="2 3">
    <name type="scientific">Lophiotrema nucula</name>
    <dbReference type="NCBI Taxonomy" id="690887"/>
    <lineage>
        <taxon>Eukaryota</taxon>
        <taxon>Fungi</taxon>
        <taxon>Dikarya</taxon>
        <taxon>Ascomycota</taxon>
        <taxon>Pezizomycotina</taxon>
        <taxon>Dothideomycetes</taxon>
        <taxon>Pleosporomycetidae</taxon>
        <taxon>Pleosporales</taxon>
        <taxon>Lophiotremataceae</taxon>
        <taxon>Lophiotrema</taxon>
    </lineage>
</organism>
<feature type="region of interest" description="Disordered" evidence="1">
    <location>
        <begin position="58"/>
        <end position="123"/>
    </location>
</feature>
<evidence type="ECO:0000313" key="3">
    <source>
        <dbReference type="Proteomes" id="UP000799770"/>
    </source>
</evidence>
<feature type="compositionally biased region" description="Basic and acidic residues" evidence="1">
    <location>
        <begin position="107"/>
        <end position="123"/>
    </location>
</feature>
<gene>
    <name evidence="2" type="ORF">BDV96DRAFT_642938</name>
</gene>
<protein>
    <submittedName>
        <fullName evidence="2">Uncharacterized protein</fullName>
    </submittedName>
</protein>
<evidence type="ECO:0000313" key="2">
    <source>
        <dbReference type="EMBL" id="KAF2118762.1"/>
    </source>
</evidence>
<feature type="compositionally biased region" description="Polar residues" evidence="1">
    <location>
        <begin position="8"/>
        <end position="20"/>
    </location>
</feature>
<feature type="region of interest" description="Disordered" evidence="1">
    <location>
        <begin position="1"/>
        <end position="46"/>
    </location>
</feature>
<accession>A0A6A5ZH22</accession>
<reference evidence="2" key="1">
    <citation type="journal article" date="2020" name="Stud. Mycol.">
        <title>101 Dothideomycetes genomes: a test case for predicting lifestyles and emergence of pathogens.</title>
        <authorList>
            <person name="Haridas S."/>
            <person name="Albert R."/>
            <person name="Binder M."/>
            <person name="Bloem J."/>
            <person name="Labutti K."/>
            <person name="Salamov A."/>
            <person name="Andreopoulos B."/>
            <person name="Baker S."/>
            <person name="Barry K."/>
            <person name="Bills G."/>
            <person name="Bluhm B."/>
            <person name="Cannon C."/>
            <person name="Castanera R."/>
            <person name="Culley D."/>
            <person name="Daum C."/>
            <person name="Ezra D."/>
            <person name="Gonzalez J."/>
            <person name="Henrissat B."/>
            <person name="Kuo A."/>
            <person name="Liang C."/>
            <person name="Lipzen A."/>
            <person name="Lutzoni F."/>
            <person name="Magnuson J."/>
            <person name="Mondo S."/>
            <person name="Nolan M."/>
            <person name="Ohm R."/>
            <person name="Pangilinan J."/>
            <person name="Park H.-J."/>
            <person name="Ramirez L."/>
            <person name="Alfaro M."/>
            <person name="Sun H."/>
            <person name="Tritt A."/>
            <person name="Yoshinaga Y."/>
            <person name="Zwiers L.-H."/>
            <person name="Turgeon B."/>
            <person name="Goodwin S."/>
            <person name="Spatafora J."/>
            <person name="Crous P."/>
            <person name="Grigoriev I."/>
        </authorList>
    </citation>
    <scope>NUCLEOTIDE SEQUENCE</scope>
    <source>
        <strain evidence="2">CBS 627.86</strain>
    </source>
</reference>
<dbReference type="Proteomes" id="UP000799770">
    <property type="component" value="Unassembled WGS sequence"/>
</dbReference>